<gene>
    <name evidence="2" type="ORF">EAH78_31965</name>
</gene>
<dbReference type="Pfam" id="PF17914">
    <property type="entry name" value="HopA1"/>
    <property type="match status" value="1"/>
</dbReference>
<sequence length="2326" mass="254822">MPNNSYQSLLISAQETFKEISRRPAAQTLIHDIKGIYSESGKKWTSEALAKQKQLEDMLEKDAYKRYSNDKPASVSGLDENEQREFVSYIKALAVNAENVDIVVQGSEKVALSSQPYSVLDIAEAFRVLPKDFARRVGARAKVGARLTINVEKAYFNLLAQALTRLFSDDNRGWLDHAKIMGPKNLGSRTDQAVIYLSSAGLEHALAINKKLRDLLSATAFVEHTPVGMYRVGKGIAYSETAEGESSSHGQSRAKLIAAAGAQSLLTKTPIERTLSRLLQTRGYDVNNPALLAQAVLDRKLKGGLVPMSGGAEAREGSADIQQFIADPVLFAKSHAISVEVLAKAGRLPAEGRAQLVSVTPGVYEVEYTEHSVSGVSLPAYFLGYNGANQANASPAYVDIPKRAATGSFLFTGTLSRGSMIVTTLDANTLRVYHDGRVNSSLLYDNVVMAVDFKDYQVSRSAKGLAAAYMQYINGEWQLVFQKQEYQREGMMLWPKQRKGEEPLTIKVADPQVAGKTLTEFAAYREQVHQHLKKVAAQFRVPIDEVTDGVYTEGEFSPHHPAIAKWSKLREDVLAKIGGETDQLVEQRYQLQEKRRNSTQTALIDQQIEHIKLTLSFYKAQFDPVIREASSVEKTWLWQQIKTKDGTGAVVRTDDASIQAGGEERSSRLGERYAISEAYQRGAQRPAFMDGLRNFHEITIPGVIDTMSALDMKRLFLEGELTPMQKGALSGRITEASQAEYIDKVLAQTAVLSEGLRHAGSTFDRLAPQDFFLVLVGDKSGGRCYPLVRAMAVALASGGEVGVNSLVEKLFLAAADPEAGSSTLLKNSLSQLHSNVDAVQASTERGLFKLRQVVSRLAETTHTSMFALNTQGHSMLVGSTVNAEERRYYFYDPNVGIFAFEDTKSLTTAMTQHLVERKLAAYYGSLGSTSSPIFNLIEIDTGKMAAVPLDRHLNVADLSRPGELADVLDAQRQIERTINAQERVVEDTQLRTSLATFDAENWGAKYHEASTRLALEAGLDHRWMPVIANTQEQAEEEGYRVQFINREQPEETRWLTTHDATFVEFRNFVDEHTSTLGEHFTVEHGLMRPKTVAGEASPVDGLNSGFAVQALIRWFTDKSRQDVASGITSPELATALKVHSYLNLIQMGHGTVQDVAKIIELVRTALRGEVVAAETSLKDFVSSLGHTVNEGVGVVFGGAFVVLDAYELAHAENEGQKAIYGTQLAFDSASFVSGSAGIGAGLLGASTAGAVLGGAGVILGGLAVGFTGLAQAFAPVAEDIKAVGRYFDAVDTAYKGNGYRYDDKEQVLVPLSGAVIKTLNLRQGLVEFGSQYLYRTQHGKTGSGKINYFFWGGDFPTIVHDRNQAIEVRGGIGYASEHKLVHSESKVVILPGTVKSYISYGYIHFPGATTRHDPGFDVLRKLEQDYRFDYDFYIFPSEYTVSRIHQEYVGTPIEVLLDKRSRHLLVPELPKELHGYLHYEIEGEGGEYLIGLNEGATVKLTCANAGAPSSWIIDSRQLTSDSISVSKSRLTVGGVVVDLDSSQSARVLVISHKGEVCEVNFADLTTQVVREDAGKWKAPGQSIEQHLRELAQKHQLQGQYVVVENYTHGTRNVGRGFYDVAKDRMLFTDTTQEQAKQGNLGAVIGDHAYFYDAENAAVWRVTIANGQVDAQFDAWFSDSAGKISRLWQEGDALHLVRNHHIKDGSEAELGYRISGDKMELVSAVGDDALLQLSARTGQHGDAVKDLLEGYESNSTPRTTPAYMLEGAPQIKPINAPLVTVFGKDAAGVAHRYWIRTSDGMVIKPNLEPPKDDTLRFQTQDQAHSAWPIPADLLLAGSLPRSNTKEVFFFYSKEQNVLFRQEGAGQAVLDASQPTALRVTAPRLASLVDVNGNLLAITEDGRVAQLDVLGRLNYEAVNVQWLKGRTTWWKDLDTVNGKGATLAVFGLKGTDGKSVLPVWYHNGQVVIASASLQNKSLQFLGFEADGSAARIFEPKRGKLYLQPAMTPDALSGAFGPEQVLNASVQVPVASTLVPQLHLRAAEQVDTGMRLTTVKGEIVLRANSGELQLVAVDNDWQKDNLDKLSHALADVASQWQAKGVLTLQGKLTQGWFDVASGQIFWSRGIAAAENLRFLGIAPEEKTAYVYNSTAQTLYQVKDSGSERLNRFNNAERFGTSLHLQGGEGSDDDLAAPIIVGLDKVVLQGGAAGDAYRISQAMWRYYPTIVIDNDDPDKTLDRLIMAVTDPERIHVSRHNDDLLLTDCDIKTVLVVRGVFGKHAATHRHLQIELERTSLSVSVDHLVTVFTTVGSDKEVLFTLSSAIKPPMPAA</sequence>
<dbReference type="CDD" id="cd20495">
    <property type="entry name" value="C58_PaToxP-like"/>
    <property type="match status" value="1"/>
</dbReference>
<reference evidence="2 3" key="1">
    <citation type="journal article" date="2019" name="Environ. Microbiol.">
        <title>Species interactions and distinct microbial communities in high Arctic permafrost affected cryosols are associated with the CH4 and CO2 gas fluxes.</title>
        <authorList>
            <person name="Altshuler I."/>
            <person name="Hamel J."/>
            <person name="Turney S."/>
            <person name="Magnuson E."/>
            <person name="Levesque R."/>
            <person name="Greer C."/>
            <person name="Whyte L.G."/>
        </authorList>
    </citation>
    <scope>NUCLEOTIDE SEQUENCE [LARGE SCALE GENOMIC DNA]</scope>
    <source>
        <strain evidence="2 3">E3</strain>
    </source>
</reference>
<evidence type="ECO:0000313" key="3">
    <source>
        <dbReference type="Proteomes" id="UP000317933"/>
    </source>
</evidence>
<organism evidence="2 3">
    <name type="scientific">Pseudomonas arsenicoxydans</name>
    <dbReference type="NCBI Taxonomy" id="702115"/>
    <lineage>
        <taxon>Bacteria</taxon>
        <taxon>Pseudomonadati</taxon>
        <taxon>Pseudomonadota</taxon>
        <taxon>Gammaproteobacteria</taxon>
        <taxon>Pseudomonadales</taxon>
        <taxon>Pseudomonadaceae</taxon>
        <taxon>Pseudomonas</taxon>
    </lineage>
</organism>
<protein>
    <recommendedName>
        <fullName evidence="1">TcdA/TcdB toxin pore forming domain-containing protein</fullName>
    </recommendedName>
</protein>
<name>A0A502GSZ2_9PSED</name>
<dbReference type="RefSeq" id="WP_140672312.1">
    <property type="nucleotide sequence ID" value="NZ_RCZE01000031.1"/>
</dbReference>
<dbReference type="InterPro" id="IPR024769">
    <property type="entry name" value="TcdA/TcdB_pore_forming"/>
</dbReference>
<dbReference type="EMBL" id="RCZE01000031">
    <property type="protein sequence ID" value="TPG64370.1"/>
    <property type="molecule type" value="Genomic_DNA"/>
</dbReference>
<feature type="domain" description="TcdA/TcdB toxin pore forming" evidence="1">
    <location>
        <begin position="1005"/>
        <end position="1661"/>
    </location>
</feature>
<evidence type="ECO:0000313" key="2">
    <source>
        <dbReference type="EMBL" id="TPG64370.1"/>
    </source>
</evidence>
<accession>A0A502GSZ2</accession>
<proteinExistence type="predicted"/>
<dbReference type="Pfam" id="PF12920">
    <property type="entry name" value="TcdA_TcdB_pore"/>
    <property type="match status" value="1"/>
</dbReference>
<comment type="caution">
    <text evidence="2">The sequence shown here is derived from an EMBL/GenBank/DDBJ whole genome shotgun (WGS) entry which is preliminary data.</text>
</comment>
<dbReference type="InterPro" id="IPR040871">
    <property type="entry name" value="HopA1"/>
</dbReference>
<evidence type="ECO:0000259" key="1">
    <source>
        <dbReference type="Pfam" id="PF12920"/>
    </source>
</evidence>
<dbReference type="Proteomes" id="UP000317933">
    <property type="component" value="Unassembled WGS sequence"/>
</dbReference>